<evidence type="ECO:0000256" key="2">
    <source>
        <dbReference type="PIRSR" id="PIRSR005211-1"/>
    </source>
</evidence>
<sequence length="339" mass="37090">MSRCPTIKRTYKRLRYLFNGHVETIFAAKLRDAPLVEYERECVQMEDGGTVAIDTEVASPQQDLPADAPVLILLPGLTGGSHDAYVRHMVGAARSYGIRAVVFNSRGTSDSPVTSPQFYSASFTGDMREVVRLVRQRYPDSLLLAAGWSLGANILVRYLGEEGDKTPIEAAVSMCNPFNLVVADQNFHVGFNRIYDHNLANSLRAIYAKHAHLFEGLEGEYQPQLAARCRTIREFDDALTRCSFGWPSVDAYYAGSSSSLSIPHVKIPLLCIQAADDPIAPAGCIPYDAIRKNSHCLLAVTPAGGHLGWCSGPEAPLGAPWTDQAVVEFLTSVQPEYAK</sequence>
<feature type="domain" description="AB hydrolase-1" evidence="3">
    <location>
        <begin position="69"/>
        <end position="307"/>
    </location>
</feature>
<dbReference type="FunFam" id="3.40.50.1820:FF:000140">
    <property type="entry name" value="Esterase/lipase/thioesterase family protein"/>
    <property type="match status" value="1"/>
</dbReference>
<dbReference type="Pfam" id="PF00561">
    <property type="entry name" value="Abhydrolase_1"/>
    <property type="match status" value="1"/>
</dbReference>
<evidence type="ECO:0000256" key="1">
    <source>
        <dbReference type="ARBA" id="ARBA00010884"/>
    </source>
</evidence>
<dbReference type="InterPro" id="IPR000073">
    <property type="entry name" value="AB_hydrolase_1"/>
</dbReference>
<dbReference type="InterPro" id="IPR029058">
    <property type="entry name" value="AB_hydrolase_fold"/>
</dbReference>
<feature type="active site" description="Charge relay system" evidence="2">
    <location>
        <position position="149"/>
    </location>
</feature>
<protein>
    <recommendedName>
        <fullName evidence="3">AB hydrolase-1 domain-containing protein</fullName>
    </recommendedName>
</protein>
<reference evidence="4 5" key="1">
    <citation type="journal article" date="2024" name="Nat. Commun.">
        <title>Phylogenomics reveals the evolutionary origins of lichenization in chlorophyte algae.</title>
        <authorList>
            <person name="Puginier C."/>
            <person name="Libourel C."/>
            <person name="Otte J."/>
            <person name="Skaloud P."/>
            <person name="Haon M."/>
            <person name="Grisel S."/>
            <person name="Petersen M."/>
            <person name="Berrin J.G."/>
            <person name="Delaux P.M."/>
            <person name="Dal Grande F."/>
            <person name="Keller J."/>
        </authorList>
    </citation>
    <scope>NUCLEOTIDE SEQUENCE [LARGE SCALE GENOMIC DNA]</scope>
    <source>
        <strain evidence="4 5">SAG 2043</strain>
    </source>
</reference>
<organism evidence="4 5">
    <name type="scientific">[Myrmecia] bisecta</name>
    <dbReference type="NCBI Taxonomy" id="41462"/>
    <lineage>
        <taxon>Eukaryota</taxon>
        <taxon>Viridiplantae</taxon>
        <taxon>Chlorophyta</taxon>
        <taxon>core chlorophytes</taxon>
        <taxon>Trebouxiophyceae</taxon>
        <taxon>Trebouxiales</taxon>
        <taxon>Trebouxiaceae</taxon>
        <taxon>Myrmecia</taxon>
    </lineage>
</organism>
<feature type="active site" description="Charge relay system" evidence="2">
    <location>
        <position position="306"/>
    </location>
</feature>
<dbReference type="InterPro" id="IPR050960">
    <property type="entry name" value="AB_hydrolase_4_sf"/>
</dbReference>
<dbReference type="AlphaFoldDB" id="A0AAW1PJC8"/>
<proteinExistence type="inferred from homology"/>
<name>A0AAW1PJC8_9CHLO</name>
<accession>A0AAW1PJC8</accession>
<evidence type="ECO:0000259" key="3">
    <source>
        <dbReference type="Pfam" id="PF00561"/>
    </source>
</evidence>
<dbReference type="Proteomes" id="UP001489004">
    <property type="component" value="Unassembled WGS sequence"/>
</dbReference>
<dbReference type="GO" id="GO:0047372">
    <property type="term" value="F:monoacylglycerol lipase activity"/>
    <property type="evidence" value="ECO:0007669"/>
    <property type="project" value="TreeGrafter"/>
</dbReference>
<dbReference type="EMBL" id="JALJOR010000010">
    <property type="protein sequence ID" value="KAK9809973.1"/>
    <property type="molecule type" value="Genomic_DNA"/>
</dbReference>
<dbReference type="PANTHER" id="PTHR10794:SF84">
    <property type="entry name" value="ESTERASE_LIPASE_THIOESTERASE FAMILY PROTEIN"/>
    <property type="match status" value="1"/>
</dbReference>
<dbReference type="PIRSF" id="PIRSF005211">
    <property type="entry name" value="Ab_hydro_YheT"/>
    <property type="match status" value="1"/>
</dbReference>
<comment type="similarity">
    <text evidence="1">Belongs to the AB hydrolase superfamily. AB hydrolase 4 family.</text>
</comment>
<dbReference type="SUPFAM" id="SSF53474">
    <property type="entry name" value="alpha/beta-Hydrolases"/>
    <property type="match status" value="1"/>
</dbReference>
<gene>
    <name evidence="4" type="ORF">WJX72_002837</name>
</gene>
<dbReference type="InterPro" id="IPR012020">
    <property type="entry name" value="ABHD4"/>
</dbReference>
<dbReference type="GO" id="GO:0034338">
    <property type="term" value="F:short-chain carboxylesterase activity"/>
    <property type="evidence" value="ECO:0007669"/>
    <property type="project" value="TreeGrafter"/>
</dbReference>
<feature type="active site" description="Charge relay system" evidence="2">
    <location>
        <position position="277"/>
    </location>
</feature>
<comment type="caution">
    <text evidence="4">The sequence shown here is derived from an EMBL/GenBank/DDBJ whole genome shotgun (WGS) entry which is preliminary data.</text>
</comment>
<evidence type="ECO:0000313" key="4">
    <source>
        <dbReference type="EMBL" id="KAK9809973.1"/>
    </source>
</evidence>
<dbReference type="Gene3D" id="3.40.50.1820">
    <property type="entry name" value="alpha/beta hydrolase"/>
    <property type="match status" value="1"/>
</dbReference>
<dbReference type="PANTHER" id="PTHR10794">
    <property type="entry name" value="ABHYDROLASE DOMAIN-CONTAINING PROTEIN"/>
    <property type="match status" value="1"/>
</dbReference>
<evidence type="ECO:0000313" key="5">
    <source>
        <dbReference type="Proteomes" id="UP001489004"/>
    </source>
</evidence>
<keyword evidence="5" id="KW-1185">Reference proteome</keyword>